<dbReference type="InterPro" id="IPR000719">
    <property type="entry name" value="Prot_kinase_dom"/>
</dbReference>
<feature type="compositionally biased region" description="Basic and acidic residues" evidence="2">
    <location>
        <begin position="704"/>
        <end position="715"/>
    </location>
</feature>
<dbReference type="FunFam" id="3.30.200.20:FF:000179">
    <property type="entry name" value="SCY1 like pseudokinase 2"/>
    <property type="match status" value="1"/>
</dbReference>
<organism evidence="4 5">
    <name type="scientific">Acanthosepion pharaonis</name>
    <name type="common">Pharaoh cuttlefish</name>
    <name type="synonym">Sepia pharaonis</name>
    <dbReference type="NCBI Taxonomy" id="158019"/>
    <lineage>
        <taxon>Eukaryota</taxon>
        <taxon>Metazoa</taxon>
        <taxon>Spiralia</taxon>
        <taxon>Lophotrochozoa</taxon>
        <taxon>Mollusca</taxon>
        <taxon>Cephalopoda</taxon>
        <taxon>Coleoidea</taxon>
        <taxon>Decapodiformes</taxon>
        <taxon>Sepiida</taxon>
        <taxon>Sepiina</taxon>
        <taxon>Sepiidae</taxon>
        <taxon>Acanthosepion</taxon>
    </lineage>
</organism>
<evidence type="ECO:0000259" key="3">
    <source>
        <dbReference type="PROSITE" id="PS50011"/>
    </source>
</evidence>
<keyword evidence="5" id="KW-1185">Reference proteome</keyword>
<protein>
    <submittedName>
        <fullName evidence="4">SCYL2</fullName>
    </submittedName>
</protein>
<dbReference type="InterPro" id="IPR011989">
    <property type="entry name" value="ARM-like"/>
</dbReference>
<dbReference type="FunFam" id="1.25.10.10:FF:000189">
    <property type="entry name" value="SCY1-like pseudokinase 2"/>
    <property type="match status" value="1"/>
</dbReference>
<dbReference type="Pfam" id="PF00069">
    <property type="entry name" value="Pkinase"/>
    <property type="match status" value="1"/>
</dbReference>
<dbReference type="PANTHER" id="PTHR12984">
    <property type="entry name" value="SCY1-RELATED S/T PROTEIN KINASE-LIKE"/>
    <property type="match status" value="1"/>
</dbReference>
<feature type="compositionally biased region" description="Low complexity" evidence="2">
    <location>
        <begin position="736"/>
        <end position="756"/>
    </location>
</feature>
<dbReference type="GO" id="GO:0005524">
    <property type="term" value="F:ATP binding"/>
    <property type="evidence" value="ECO:0007669"/>
    <property type="project" value="InterPro"/>
</dbReference>
<gene>
    <name evidence="4" type="ORF">SPHA_3426</name>
</gene>
<dbReference type="GO" id="GO:0004672">
    <property type="term" value="F:protein kinase activity"/>
    <property type="evidence" value="ECO:0007669"/>
    <property type="project" value="InterPro"/>
</dbReference>
<evidence type="ECO:0000256" key="1">
    <source>
        <dbReference type="ARBA" id="ARBA00038349"/>
    </source>
</evidence>
<dbReference type="Proteomes" id="UP000597762">
    <property type="component" value="Unassembled WGS sequence"/>
</dbReference>
<feature type="domain" description="Protein kinase" evidence="3">
    <location>
        <begin position="31"/>
        <end position="321"/>
    </location>
</feature>
<proteinExistence type="inferred from homology"/>
<dbReference type="SUPFAM" id="SSF56112">
    <property type="entry name" value="Protein kinase-like (PK-like)"/>
    <property type="match status" value="1"/>
</dbReference>
<dbReference type="InterPro" id="IPR051177">
    <property type="entry name" value="CIK-Related_Protein"/>
</dbReference>
<dbReference type="AlphaFoldDB" id="A0A812AT90"/>
<dbReference type="InterPro" id="IPR016024">
    <property type="entry name" value="ARM-type_fold"/>
</dbReference>
<dbReference type="SUPFAM" id="SSF48371">
    <property type="entry name" value="ARM repeat"/>
    <property type="match status" value="1"/>
</dbReference>
<dbReference type="PROSITE" id="PS50011">
    <property type="entry name" value="PROTEIN_KINASE_DOM"/>
    <property type="match status" value="1"/>
</dbReference>
<comment type="caution">
    <text evidence="4">The sequence shown here is derived from an EMBL/GenBank/DDBJ whole genome shotgun (WGS) entry which is preliminary data.</text>
</comment>
<accession>A0A812AT90</accession>
<dbReference type="SMART" id="SM00220">
    <property type="entry name" value="S_TKc"/>
    <property type="match status" value="1"/>
</dbReference>
<dbReference type="Gene3D" id="3.30.200.20">
    <property type="entry name" value="Phosphorylase Kinase, domain 1"/>
    <property type="match status" value="1"/>
</dbReference>
<evidence type="ECO:0000256" key="2">
    <source>
        <dbReference type="SAM" id="MobiDB-lite"/>
    </source>
</evidence>
<name>A0A812AT90_ACAPH</name>
<dbReference type="EMBL" id="CAHIKZ030000102">
    <property type="protein sequence ID" value="CAE1152413.1"/>
    <property type="molecule type" value="Genomic_DNA"/>
</dbReference>
<dbReference type="CDD" id="cd14011">
    <property type="entry name" value="PK_SCY1_like"/>
    <property type="match status" value="1"/>
</dbReference>
<feature type="region of interest" description="Disordered" evidence="2">
    <location>
        <begin position="863"/>
        <end position="884"/>
    </location>
</feature>
<dbReference type="Gene3D" id="1.10.510.10">
    <property type="entry name" value="Transferase(Phosphotransferase) domain 1"/>
    <property type="match status" value="1"/>
</dbReference>
<evidence type="ECO:0000313" key="5">
    <source>
        <dbReference type="Proteomes" id="UP000597762"/>
    </source>
</evidence>
<reference evidence="4" key="1">
    <citation type="submission" date="2021-01" db="EMBL/GenBank/DDBJ databases">
        <authorList>
            <person name="Li R."/>
            <person name="Bekaert M."/>
        </authorList>
    </citation>
    <scope>NUCLEOTIDE SEQUENCE</scope>
    <source>
        <strain evidence="4">Farmed</strain>
    </source>
</reference>
<dbReference type="PANTHER" id="PTHR12984:SF6">
    <property type="entry name" value="SCY1-LIKE PROTEIN 2"/>
    <property type="match status" value="1"/>
</dbReference>
<dbReference type="Gene3D" id="1.25.10.10">
    <property type="entry name" value="Leucine-rich Repeat Variant"/>
    <property type="match status" value="1"/>
</dbReference>
<comment type="similarity">
    <text evidence="1">Belongs to the protein kinase superfamily.</text>
</comment>
<evidence type="ECO:0000313" key="4">
    <source>
        <dbReference type="EMBL" id="CAE1152413.1"/>
    </source>
</evidence>
<sequence length="884" mass="99430">MVYLARSDLSEIILIPDFVFQLCDLRTSRIWLGIASAGPGLLWKVYNGVKKTTKQEVAIFVFEKKLLDRYSKQDRDTIIDVLKRGVSQLTRLRHPRILSVLHPLEESRESLAFATEPVFASLANIVKCYHNLPSNLPKELEEHKLYEVEIKYGLLQLIEALAFLHNDVNMMHHNICPETIIVNRNGAWKLCGFDFCIPNSSSSDQNPSFDFKDWDCDIPPVAQPHLDYLAPEYSLTMSCSHASDMFSLGALIFAVFNNGKPIYECHNDISEFKKNAEELRHLRQSLLGCVPDEVREHVKMLLNAEPSVRPDADQLTKIPFFEDVGSMTLQYLDTLFQRDNLQKSKFFKGLPKIVSKLPKRVNQQRILPPLFKECVNPDMIPFVLPSILYVAEQSTDKEYVSIIFPELIPMFKLQKPVQILLIFLQNMTLLLGKTSATDIKNHVLPMVYHALESNDPQIQELVLNITPTFASLIDYTSLKNSIVPRIKKMCLATSSLSVRVGCLVCLGKLLEYMDKWYVLDEVFPLLPQIPSREPGVLMSILGIFKVTLSHAKLGITKEILATKVIPFLVPLCIENNLNLNQFNAYISVVKEMVAKVETEQRTKLEQLNSMQQEQKTIEISKLTVTDEKNLLPELTQNNQPLTMSEQENRPKMDKFLSGFNLGGLLTSSIKTDTGQILDNSLEKSPSEMNQIRPLNQPTKVNLSLEEKQRLAREQEQQQLYKKQAPLVPNSLKERSVNNNTGSSSSNSSHQPKDLTSTLLNNNLNQLQRSSTLNSSWNPTPPANTAFMSSPSSIGSNSIGGGAMMQRTNSLTAPINNKPVDLSAFDKLLSPTSSQVKPSLNQMAMKSSNSSMPGMGMNPTNMSLLGGAGDVSDKQKKSSKFLFRV</sequence>
<dbReference type="InterPro" id="IPR011009">
    <property type="entry name" value="Kinase-like_dom_sf"/>
</dbReference>
<feature type="region of interest" description="Disordered" evidence="2">
    <location>
        <begin position="679"/>
        <end position="756"/>
    </location>
</feature>
<feature type="compositionally biased region" description="Polar residues" evidence="2">
    <location>
        <begin position="686"/>
        <end position="701"/>
    </location>
</feature>
<dbReference type="OrthoDB" id="79687at2759"/>